<evidence type="ECO:0000256" key="1">
    <source>
        <dbReference type="ARBA" id="ARBA00004606"/>
    </source>
</evidence>
<evidence type="ECO:0000256" key="7">
    <source>
        <dbReference type="ARBA" id="ARBA00023136"/>
    </source>
</evidence>
<dbReference type="AlphaFoldDB" id="K7KKL9"/>
<evidence type="ECO:0000256" key="6">
    <source>
        <dbReference type="ARBA" id="ARBA00022989"/>
    </source>
</evidence>
<proteinExistence type="predicted"/>
<keyword evidence="7" id="KW-0472">Membrane</keyword>
<name>K7KKL9_SOYBN</name>
<dbReference type="HOGENOM" id="CLU_129009_0_0_1"/>
<evidence type="ECO:0000256" key="2">
    <source>
        <dbReference type="ARBA" id="ARBA00022676"/>
    </source>
</evidence>
<dbReference type="EMBL" id="CM000837">
    <property type="protein sequence ID" value="KRH63293.1"/>
    <property type="molecule type" value="Genomic_DNA"/>
</dbReference>
<dbReference type="STRING" id="3847.K7KKL9"/>
<evidence type="ECO:0000313" key="10">
    <source>
        <dbReference type="EMBL" id="KRH63293.1"/>
    </source>
</evidence>
<dbReference type="GO" id="GO:0016020">
    <property type="term" value="C:membrane"/>
    <property type="evidence" value="ECO:0007669"/>
    <property type="project" value="UniProtKB-SubCell"/>
</dbReference>
<comment type="subcellular location">
    <subcellularLocation>
        <location evidence="8">Endomembrane system</location>
        <topology evidence="8">Single-pass membrane protein</topology>
    </subcellularLocation>
    <subcellularLocation>
        <location evidence="1">Membrane</location>
        <topology evidence="1">Single-pass type II membrane protein</topology>
    </subcellularLocation>
</comment>
<keyword evidence="12" id="KW-1185">Reference proteome</keyword>
<dbReference type="Proteomes" id="UP000008827">
    <property type="component" value="Chromosome 4"/>
</dbReference>
<dbReference type="PaxDb" id="3847-GLYMA04G33056.1"/>
<accession>K7KKL9</accession>
<protein>
    <recommendedName>
        <fullName evidence="9">Fringe-like glycosyltransferase domain-containing protein</fullName>
    </recommendedName>
</protein>
<evidence type="ECO:0000313" key="12">
    <source>
        <dbReference type="Proteomes" id="UP000008827"/>
    </source>
</evidence>
<dbReference type="Gramene" id="KRH63293">
    <property type="protein sequence ID" value="KRH63293"/>
    <property type="gene ID" value="GLYMA_04G166000"/>
</dbReference>
<keyword evidence="2" id="KW-0328">Glycosyltransferase</keyword>
<dbReference type="EnsemblPlants" id="KRH63293">
    <property type="protein sequence ID" value="KRH63293"/>
    <property type="gene ID" value="GLYMA_04G166000"/>
</dbReference>
<organism evidence="11">
    <name type="scientific">Glycine max</name>
    <name type="common">Soybean</name>
    <name type="synonym">Glycine hispida</name>
    <dbReference type="NCBI Taxonomy" id="3847"/>
    <lineage>
        <taxon>Eukaryota</taxon>
        <taxon>Viridiplantae</taxon>
        <taxon>Streptophyta</taxon>
        <taxon>Embryophyta</taxon>
        <taxon>Tracheophyta</taxon>
        <taxon>Spermatophyta</taxon>
        <taxon>Magnoliopsida</taxon>
        <taxon>eudicotyledons</taxon>
        <taxon>Gunneridae</taxon>
        <taxon>Pentapetalae</taxon>
        <taxon>rosids</taxon>
        <taxon>fabids</taxon>
        <taxon>Fabales</taxon>
        <taxon>Fabaceae</taxon>
        <taxon>Papilionoideae</taxon>
        <taxon>50 kb inversion clade</taxon>
        <taxon>NPAAA clade</taxon>
        <taxon>indigoferoid/millettioid clade</taxon>
        <taxon>Phaseoleae</taxon>
        <taxon>Glycine</taxon>
        <taxon>Glycine subgen. Soja</taxon>
    </lineage>
</organism>
<evidence type="ECO:0000256" key="3">
    <source>
        <dbReference type="ARBA" id="ARBA00022679"/>
    </source>
</evidence>
<keyword evidence="3" id="KW-0808">Transferase</keyword>
<gene>
    <name evidence="10" type="ORF">GLYMA_04G166000</name>
</gene>
<evidence type="ECO:0000256" key="5">
    <source>
        <dbReference type="ARBA" id="ARBA00022968"/>
    </source>
</evidence>
<evidence type="ECO:0000256" key="8">
    <source>
        <dbReference type="ARBA" id="ARBA00037847"/>
    </source>
</evidence>
<keyword evidence="4" id="KW-0812">Transmembrane</keyword>
<evidence type="ECO:0000313" key="11">
    <source>
        <dbReference type="EnsemblPlants" id="KRH63293"/>
    </source>
</evidence>
<dbReference type="OMA" id="WACISDI"/>
<dbReference type="InterPro" id="IPR003378">
    <property type="entry name" value="Fringe-like_glycosylTrfase"/>
</dbReference>
<dbReference type="PANTHER" id="PTHR10811">
    <property type="entry name" value="FRINGE-RELATED"/>
    <property type="match status" value="1"/>
</dbReference>
<dbReference type="eggNOG" id="KOG2246">
    <property type="taxonomic scope" value="Eukaryota"/>
</dbReference>
<dbReference type="InParanoid" id="K7KKL9"/>
<dbReference type="Pfam" id="PF02434">
    <property type="entry name" value="Fringe"/>
    <property type="match status" value="1"/>
</dbReference>
<reference evidence="10 11" key="1">
    <citation type="journal article" date="2010" name="Nature">
        <title>Genome sequence of the palaeopolyploid soybean.</title>
        <authorList>
            <person name="Schmutz J."/>
            <person name="Cannon S.B."/>
            <person name="Schlueter J."/>
            <person name="Ma J."/>
            <person name="Mitros T."/>
            <person name="Nelson W."/>
            <person name="Hyten D.L."/>
            <person name="Song Q."/>
            <person name="Thelen J.J."/>
            <person name="Cheng J."/>
            <person name="Xu D."/>
            <person name="Hellsten U."/>
            <person name="May G.D."/>
            <person name="Yu Y."/>
            <person name="Sakurai T."/>
            <person name="Umezawa T."/>
            <person name="Bhattacharyya M.K."/>
            <person name="Sandhu D."/>
            <person name="Valliyodan B."/>
            <person name="Lindquist E."/>
            <person name="Peto M."/>
            <person name="Grant D."/>
            <person name="Shu S."/>
            <person name="Goodstein D."/>
            <person name="Barry K."/>
            <person name="Futrell-Griggs M."/>
            <person name="Abernathy B."/>
            <person name="Du J."/>
            <person name="Tian Z."/>
            <person name="Zhu L."/>
            <person name="Gill N."/>
            <person name="Joshi T."/>
            <person name="Libault M."/>
            <person name="Sethuraman A."/>
            <person name="Zhang X.-C."/>
            <person name="Shinozaki K."/>
            <person name="Nguyen H.T."/>
            <person name="Wing R.A."/>
            <person name="Cregan P."/>
            <person name="Specht J."/>
            <person name="Grimwood J."/>
            <person name="Rokhsar D."/>
            <person name="Stacey G."/>
            <person name="Shoemaker R.C."/>
            <person name="Jackson S.A."/>
        </authorList>
    </citation>
    <scope>NUCLEOTIDE SEQUENCE [LARGE SCALE GENOMIC DNA]</scope>
    <source>
        <strain evidence="11">cv. Williams 82</strain>
        <tissue evidence="10">Callus</tissue>
    </source>
</reference>
<keyword evidence="5" id="KW-0735">Signal-anchor</keyword>
<reference evidence="10" key="3">
    <citation type="submission" date="2018-07" db="EMBL/GenBank/DDBJ databases">
        <title>WGS assembly of Glycine max.</title>
        <authorList>
            <person name="Schmutz J."/>
            <person name="Cannon S."/>
            <person name="Schlueter J."/>
            <person name="Ma J."/>
            <person name="Mitros T."/>
            <person name="Nelson W."/>
            <person name="Hyten D."/>
            <person name="Song Q."/>
            <person name="Thelen J."/>
            <person name="Cheng J."/>
            <person name="Xu D."/>
            <person name="Hellsten U."/>
            <person name="May G."/>
            <person name="Yu Y."/>
            <person name="Sakurai T."/>
            <person name="Umezawa T."/>
            <person name="Bhattacharyya M."/>
            <person name="Sandhu D."/>
            <person name="Valliyodan B."/>
            <person name="Lindquist E."/>
            <person name="Peto M."/>
            <person name="Grant D."/>
            <person name="Shu S."/>
            <person name="Goodstein D."/>
            <person name="Barry K."/>
            <person name="Futrell-Griggs M."/>
            <person name="Abernathy B."/>
            <person name="Du J."/>
            <person name="Tian Z."/>
            <person name="Zhu L."/>
            <person name="Gill N."/>
            <person name="Joshi T."/>
            <person name="Libault M."/>
            <person name="Sethuraman A."/>
            <person name="Zhang X."/>
            <person name="Shinozaki K."/>
            <person name="Nguyen H."/>
            <person name="Wing R."/>
            <person name="Cregan P."/>
            <person name="Specht J."/>
            <person name="Grimwood J."/>
            <person name="Rokhsar D."/>
            <person name="Stacey G."/>
            <person name="Shoemaker R."/>
            <person name="Jackson S."/>
        </authorList>
    </citation>
    <scope>NUCLEOTIDE SEQUENCE</scope>
    <source>
        <tissue evidence="10">Callus</tissue>
    </source>
</reference>
<evidence type="ECO:0000259" key="9">
    <source>
        <dbReference type="Pfam" id="PF02434"/>
    </source>
</evidence>
<dbReference type="GO" id="GO:0012505">
    <property type="term" value="C:endomembrane system"/>
    <property type="evidence" value="ECO:0007669"/>
    <property type="project" value="UniProtKB-SubCell"/>
</dbReference>
<feature type="domain" description="Fringe-like glycosyltransferase" evidence="9">
    <location>
        <begin position="85"/>
        <end position="168"/>
    </location>
</feature>
<sequence length="179" mass="21085">MNPEDRTDLRHLVFGIAVSTKLWDQRKSYIKLRYRVRDMRDIMWLNEKVKSKENNSDVLPPLRIFDDMVMFMYTNRQGHRLTIRISRIVSETLQLGMKDVRWFAMGDDDTIFVIENLIRILRKYDHNQLYCIGSLSESHLQNIFFSYNMAYGGGGFAISYPLAKALHKLQDREGGALLF</sequence>
<reference evidence="11" key="2">
    <citation type="submission" date="2018-02" db="UniProtKB">
        <authorList>
            <consortium name="EnsemblPlants"/>
        </authorList>
    </citation>
    <scope>IDENTIFICATION</scope>
    <source>
        <strain evidence="11">Williams 82</strain>
    </source>
</reference>
<evidence type="ECO:0000256" key="4">
    <source>
        <dbReference type="ARBA" id="ARBA00022692"/>
    </source>
</evidence>
<keyword evidence="6" id="KW-1133">Transmembrane helix</keyword>
<dbReference type="Gene3D" id="3.90.550.50">
    <property type="match status" value="1"/>
</dbReference>
<dbReference type="GO" id="GO:0008375">
    <property type="term" value="F:acetylglucosaminyltransferase activity"/>
    <property type="evidence" value="ECO:0000318"/>
    <property type="project" value="GO_Central"/>
</dbReference>